<dbReference type="RefSeq" id="WP_153710959.1">
    <property type="nucleotide sequence ID" value="NZ_JACIVC010000069.1"/>
</dbReference>
<accession>A0A7W3TTF5</accession>
<name>A0A7W3TTF5_9LACO</name>
<dbReference type="EMBL" id="JACIVD010000059">
    <property type="protein sequence ID" value="MBB1123212.1"/>
    <property type="molecule type" value="Genomic_DNA"/>
</dbReference>
<protein>
    <submittedName>
        <fullName evidence="1">Uncharacterized protein</fullName>
    </submittedName>
</protein>
<reference evidence="3 4" key="1">
    <citation type="submission" date="2020-07" db="EMBL/GenBank/DDBJ databases">
        <title>Description of Limosilactobacillus balticus sp. nov., Limosilactobacillus agrestis sp. nov., Limosilactobacillus albertensis sp. nov., Limosilactobacillus rudii sp. nov., Limosilactobacillus fastidiosus sp. nov., five novel Limosilactobacillus species isolated from the vertebrate gastrointestinal tract, and proposal of 6 subspecies of Limosilactobacillus reuteri adapted to the gastrointestinal tract of specific vertebrate hosts.</title>
        <authorList>
            <person name="Li F."/>
            <person name="Cheng C."/>
            <person name="Zheng J."/>
            <person name="Quevedo R.M."/>
            <person name="Li J."/>
            <person name="Roos S."/>
            <person name="Gaenzle M.G."/>
            <person name="Walter J."/>
        </authorList>
    </citation>
    <scope>NUCLEOTIDE SEQUENCE [LARGE SCALE GENOMIC DNA]</scope>
    <source>
        <strain evidence="2 4">Lr3000</strain>
        <strain evidence="1 3">RRLNB_1_1</strain>
    </source>
</reference>
<dbReference type="EMBL" id="JACIVC010000069">
    <property type="protein sequence ID" value="MBB1070553.1"/>
    <property type="molecule type" value="Genomic_DNA"/>
</dbReference>
<evidence type="ECO:0000313" key="4">
    <source>
        <dbReference type="Proteomes" id="UP000547628"/>
    </source>
</evidence>
<dbReference type="Proteomes" id="UP000518316">
    <property type="component" value="Unassembled WGS sequence"/>
</dbReference>
<evidence type="ECO:0000313" key="2">
    <source>
        <dbReference type="EMBL" id="MBB1123212.1"/>
    </source>
</evidence>
<proteinExistence type="predicted"/>
<evidence type="ECO:0000313" key="1">
    <source>
        <dbReference type="EMBL" id="MBB1070553.1"/>
    </source>
</evidence>
<evidence type="ECO:0000313" key="3">
    <source>
        <dbReference type="Proteomes" id="UP000518316"/>
    </source>
</evidence>
<gene>
    <name evidence="1" type="ORF">H5S40_10385</name>
    <name evidence="2" type="ORF">H5S41_04450</name>
</gene>
<keyword evidence="3" id="KW-1185">Reference proteome</keyword>
<comment type="caution">
    <text evidence="1">The sequence shown here is derived from an EMBL/GenBank/DDBJ whole genome shotgun (WGS) entry which is preliminary data.</text>
</comment>
<organism evidence="1 3">
    <name type="scientific">Limosilactobacillus albertensis</name>
    <dbReference type="NCBI Taxonomy" id="2759752"/>
    <lineage>
        <taxon>Bacteria</taxon>
        <taxon>Bacillati</taxon>
        <taxon>Bacillota</taxon>
        <taxon>Bacilli</taxon>
        <taxon>Lactobacillales</taxon>
        <taxon>Lactobacillaceae</taxon>
        <taxon>Limosilactobacillus</taxon>
    </lineage>
</organism>
<dbReference type="AlphaFoldDB" id="A0A7W3TTF5"/>
<sequence length="62" mass="7337">MSTISFFAKPFLKNLHKSIDDFDYNGIYLKVSKLLKENDFSDEEIQKIFMNMDKVISDNIKK</sequence>
<dbReference type="Proteomes" id="UP000547628">
    <property type="component" value="Unassembled WGS sequence"/>
</dbReference>